<evidence type="ECO:0000256" key="1">
    <source>
        <dbReference type="SAM" id="Phobius"/>
    </source>
</evidence>
<feature type="transmembrane region" description="Helical" evidence="1">
    <location>
        <begin position="6"/>
        <end position="27"/>
    </location>
</feature>
<evidence type="ECO:0000313" key="2">
    <source>
        <dbReference type="EMBL" id="AEG00869.1"/>
    </source>
</evidence>
<proteinExistence type="predicted"/>
<feature type="transmembrane region" description="Helical" evidence="1">
    <location>
        <begin position="34"/>
        <end position="51"/>
    </location>
</feature>
<organism evidence="2 3">
    <name type="scientific">Methylomonas methanica (strain DSM 25384 / MC09)</name>
    <dbReference type="NCBI Taxonomy" id="857087"/>
    <lineage>
        <taxon>Bacteria</taxon>
        <taxon>Pseudomonadati</taxon>
        <taxon>Pseudomonadota</taxon>
        <taxon>Gammaproteobacteria</taxon>
        <taxon>Methylococcales</taxon>
        <taxon>Methylococcaceae</taxon>
        <taxon>Methylomonas</taxon>
    </lineage>
</organism>
<keyword evidence="1" id="KW-0472">Membrane</keyword>
<dbReference type="KEGG" id="mmt:Metme_2472"/>
<keyword evidence="1" id="KW-1133">Transmembrane helix</keyword>
<dbReference type="EMBL" id="CP002738">
    <property type="protein sequence ID" value="AEG00869.1"/>
    <property type="molecule type" value="Genomic_DNA"/>
</dbReference>
<keyword evidence="3" id="KW-1185">Reference proteome</keyword>
<gene>
    <name evidence="2" type="ordered locus">Metme_2472</name>
</gene>
<dbReference type="STRING" id="857087.Metme_2472"/>
<sequence length="90" mass="9843">MVFLISGIYVIGWFLLCVSGMFTLIAMFRGKATYVRAAGPFLVIVGLPVYFSANYLRANMESQNDLLFWIPAILGIIVGSIAGYGVEENA</sequence>
<feature type="transmembrane region" description="Helical" evidence="1">
    <location>
        <begin position="66"/>
        <end position="86"/>
    </location>
</feature>
<evidence type="ECO:0000313" key="3">
    <source>
        <dbReference type="Proteomes" id="UP000008888"/>
    </source>
</evidence>
<dbReference type="HOGENOM" id="CLU_2437432_0_0_6"/>
<reference key="2">
    <citation type="submission" date="2011-05" db="EMBL/GenBank/DDBJ databases">
        <title>Complete genome sequence of the aerobic marine methanotroph Methylomonas methanica MC09.</title>
        <authorList>
            <person name="Boden R."/>
            <person name="Cunliffe M."/>
            <person name="Scanlan J."/>
            <person name="Moussard H."/>
            <person name="Kits K.D."/>
            <person name="Klotz M."/>
            <person name="Jetten M."/>
            <person name="Vuilleumier S."/>
            <person name="Han J."/>
            <person name="Peters L."/>
            <person name="Mikhailova N."/>
            <person name="Teshima H."/>
            <person name="Tapia R."/>
            <person name="Kyrpides N."/>
            <person name="Ivanova N."/>
            <person name="Pagani I."/>
            <person name="Cheng J.-F."/>
            <person name="Goodwin L."/>
            <person name="Han C."/>
            <person name="Hauser L."/>
            <person name="Land M."/>
            <person name="Lapidus A."/>
            <person name="Lucas S."/>
            <person name="Pitluck S."/>
            <person name="Woyke T."/>
            <person name="Stein L.Y."/>
            <person name="Murrell C."/>
        </authorList>
    </citation>
    <scope>NUCLEOTIDE SEQUENCE</scope>
    <source>
        <strain>MC09</strain>
    </source>
</reference>
<accession>F9ZWM2</accession>
<keyword evidence="1" id="KW-0812">Transmembrane</keyword>
<dbReference type="AlphaFoldDB" id="F9ZWM2"/>
<name>F9ZWM2_METMM</name>
<reference evidence="3" key="3">
    <citation type="submission" date="2011-05" db="EMBL/GenBank/DDBJ databases">
        <title>Complete sequence of Methylomonas methanica MC09.</title>
        <authorList>
            <consortium name="US DOE Joint Genome Institute"/>
            <person name="Lucas S."/>
            <person name="Han J."/>
            <person name="Lapidus A."/>
            <person name="Cheng J.-F."/>
            <person name="Goodwin L."/>
            <person name="Pitluck S."/>
            <person name="Peters L."/>
            <person name="Mikhailova N."/>
            <person name="Teshima H."/>
            <person name="Han C."/>
            <person name="Tapia R."/>
            <person name="Land M."/>
            <person name="Hauser L."/>
            <person name="Kyrpides N."/>
            <person name="Ivanova N."/>
            <person name="Pagani I."/>
            <person name="Stein L."/>
            <person name="Woyke T."/>
        </authorList>
    </citation>
    <scope>NUCLEOTIDE SEQUENCE [LARGE SCALE GENOMIC DNA]</scope>
    <source>
        <strain evidence="3">MC09</strain>
    </source>
</reference>
<protein>
    <submittedName>
        <fullName evidence="2">Uncharacterized protein</fullName>
    </submittedName>
</protein>
<dbReference type="Proteomes" id="UP000008888">
    <property type="component" value="Chromosome"/>
</dbReference>
<reference evidence="2 3" key="1">
    <citation type="journal article" date="2011" name="J. Bacteriol.">
        <title>Complete Genome Sequence of the Aerobic Marine Methanotroph Methylomonas methanica MC09.</title>
        <authorList>
            <person name="Boden R."/>
            <person name="Cunliffe M."/>
            <person name="Scanlan J."/>
            <person name="Moussard H."/>
            <person name="Kits K.D."/>
            <person name="Klotz M.G."/>
            <person name="Jetten M.S."/>
            <person name="Vuilleumier S."/>
            <person name="Han J."/>
            <person name="Peters L."/>
            <person name="Mikhailova N."/>
            <person name="Teshima H."/>
            <person name="Tapia R."/>
            <person name="Kyrpides N."/>
            <person name="Ivanova N."/>
            <person name="Pagani I."/>
            <person name="Cheng J.F."/>
            <person name="Goodwin L."/>
            <person name="Han C."/>
            <person name="Hauser L."/>
            <person name="Land M.L."/>
            <person name="Lapidus A."/>
            <person name="Lucas S."/>
            <person name="Pitluck S."/>
            <person name="Woyke T."/>
            <person name="Stein L."/>
            <person name="Murrell J.C."/>
        </authorList>
    </citation>
    <scope>NUCLEOTIDE SEQUENCE [LARGE SCALE GENOMIC DNA]</scope>
    <source>
        <strain evidence="2 3">MC09</strain>
    </source>
</reference>